<evidence type="ECO:0000256" key="1">
    <source>
        <dbReference type="SAM" id="MobiDB-lite"/>
    </source>
</evidence>
<reference evidence="3" key="1">
    <citation type="submission" date="2021-11" db="EMBL/GenBank/DDBJ databases">
        <title>Cultivation dependent microbiological survey of springs from the worlds oldest radium mine currently devoted to the extraction of radon-saturated water.</title>
        <authorList>
            <person name="Kapinusova G."/>
            <person name="Smrhova T."/>
            <person name="Strejcek M."/>
            <person name="Suman J."/>
            <person name="Jani K."/>
            <person name="Pajer P."/>
            <person name="Uhlik O."/>
        </authorList>
    </citation>
    <scope>NUCLEOTIDE SEQUENCE [LARGE SCALE GENOMIC DNA]</scope>
    <source>
        <strain evidence="3">J379</strain>
    </source>
</reference>
<name>A0ABY5PFT9_9ACTN</name>
<evidence type="ECO:0000313" key="2">
    <source>
        <dbReference type="EMBL" id="UUY03518.1"/>
    </source>
</evidence>
<dbReference type="EMBL" id="CP088295">
    <property type="protein sequence ID" value="UUY03518.1"/>
    <property type="molecule type" value="Genomic_DNA"/>
</dbReference>
<gene>
    <name evidence="2" type="ORF">LRS13_23080</name>
</gene>
<dbReference type="Proteomes" id="UP001058860">
    <property type="component" value="Chromosome"/>
</dbReference>
<accession>A0ABY5PFT9</accession>
<proteinExistence type="predicted"/>
<evidence type="ECO:0000313" key="3">
    <source>
        <dbReference type="Proteomes" id="UP001058860"/>
    </source>
</evidence>
<sequence length="552" mass="58722">MLAPNLGLMQVGQQPAGSGAFSSGLLVFDGVAWRQVSTVCGSRSTGRIAFASAQEWWTVSSPALATDTPNPITLCRFVNGQVVASYAVAARDYDGSYARMHAAACTSPSNCWFAGDVTDRPDIGTFLLHWNGETLSRIVHPSARAIVDAVPFGDGVLGVTATGTAPGDAAVSPDFTNLFLEMPRDTALRETNGPRLLRRLGADGSIAVRDWPRVIEDPDAVAAGRTRLVDLHAADSDGGRVWIAGRGSRSAPAPETGGDDTRSLLTPVDQQPLLASLPLGASEPVAATWVDPDAPAPAEVITDIAAIPGTRQAWVALMEPASFNRAAEPQAGSRLASVARVELSADGLQARVVERLDITRNDIAIGDAAHVSCSGPADCWMVTAGGWVYRWADPDTVIPLNTDPAIQRLITVRPADARTPRDEPISLIADAAPYVAPDIEPDVTGAAPAPRRVPALFRVLGKPKVVKGRIQIRIQLRRRARVQLVGRRGGKIVARTKRRTLKPGRHTLRLKPKSRKQWPTALRFITTDLELKTPAADPDDVGGEADDTITTG</sequence>
<dbReference type="RefSeq" id="WP_353864022.1">
    <property type="nucleotide sequence ID" value="NZ_CP088295.1"/>
</dbReference>
<organism evidence="2 3">
    <name type="scientific">Svornostia abyssi</name>
    <dbReference type="NCBI Taxonomy" id="2898438"/>
    <lineage>
        <taxon>Bacteria</taxon>
        <taxon>Bacillati</taxon>
        <taxon>Actinomycetota</taxon>
        <taxon>Thermoleophilia</taxon>
        <taxon>Solirubrobacterales</taxon>
        <taxon>Baekduiaceae</taxon>
        <taxon>Svornostia</taxon>
    </lineage>
</organism>
<feature type="compositionally biased region" description="Acidic residues" evidence="1">
    <location>
        <begin position="537"/>
        <end position="552"/>
    </location>
</feature>
<keyword evidence="3" id="KW-1185">Reference proteome</keyword>
<feature type="region of interest" description="Disordered" evidence="1">
    <location>
        <begin position="533"/>
        <end position="552"/>
    </location>
</feature>
<protein>
    <submittedName>
        <fullName evidence="2">Uncharacterized protein</fullName>
    </submittedName>
</protein>